<organism evidence="1 2">
    <name type="scientific">Phyllobacterium myrsinacearum</name>
    <dbReference type="NCBI Taxonomy" id="28101"/>
    <lineage>
        <taxon>Bacteria</taxon>
        <taxon>Pseudomonadati</taxon>
        <taxon>Pseudomonadota</taxon>
        <taxon>Alphaproteobacteria</taxon>
        <taxon>Hyphomicrobiales</taxon>
        <taxon>Phyllobacteriaceae</taxon>
        <taxon>Phyllobacterium</taxon>
    </lineage>
</organism>
<reference evidence="1 2" key="1">
    <citation type="submission" date="2020-07" db="EMBL/GenBank/DDBJ databases">
        <title>Genomic Encyclopedia of Type Strains, Phase IV (KMG-V): Genome sequencing to study the core and pangenomes of soil and plant-associated prokaryotes.</title>
        <authorList>
            <person name="Whitman W."/>
        </authorList>
    </citation>
    <scope>NUCLEOTIDE SEQUENCE [LARGE SCALE GENOMIC DNA]</scope>
    <source>
        <strain evidence="1 2">AN3</strain>
    </source>
</reference>
<comment type="caution">
    <text evidence="1">The sequence shown here is derived from an EMBL/GenBank/DDBJ whole genome shotgun (WGS) entry which is preliminary data.</text>
</comment>
<evidence type="ECO:0000313" key="2">
    <source>
        <dbReference type="Proteomes" id="UP000549052"/>
    </source>
</evidence>
<dbReference type="Proteomes" id="UP000549052">
    <property type="component" value="Unassembled WGS sequence"/>
</dbReference>
<evidence type="ECO:0000313" key="1">
    <source>
        <dbReference type="EMBL" id="MBA8881619.1"/>
    </source>
</evidence>
<gene>
    <name evidence="1" type="ORF">FHW16_005360</name>
</gene>
<accession>A0A839ERQ8</accession>
<sequence length="80" mass="9188">MESLNRPHGELVEPRMTGFATPRMNASPVFLQLRHNFVMGNRAPLSTERIVLDPIFKPFQNGISHGTHCDEIRRHFGGRY</sequence>
<keyword evidence="2" id="KW-1185">Reference proteome</keyword>
<dbReference type="EMBL" id="JACGXN010000015">
    <property type="protein sequence ID" value="MBA8881619.1"/>
    <property type="molecule type" value="Genomic_DNA"/>
</dbReference>
<dbReference type="AlphaFoldDB" id="A0A839ERQ8"/>
<name>A0A839ERQ8_9HYPH</name>
<proteinExistence type="predicted"/>
<protein>
    <submittedName>
        <fullName evidence="1">Uncharacterized protein</fullName>
    </submittedName>
</protein>